<feature type="compositionally biased region" description="Basic and acidic residues" evidence="11">
    <location>
        <begin position="218"/>
        <end position="236"/>
    </location>
</feature>
<feature type="region of interest" description="Disordered" evidence="11">
    <location>
        <begin position="329"/>
        <end position="375"/>
    </location>
</feature>
<dbReference type="GO" id="GO:0006302">
    <property type="term" value="P:double-strand break repair"/>
    <property type="evidence" value="ECO:0007669"/>
    <property type="project" value="TreeGrafter"/>
</dbReference>
<dbReference type="CDD" id="cd22249">
    <property type="entry name" value="UDM1_RNF168_RNF169-like"/>
    <property type="match status" value="1"/>
</dbReference>
<evidence type="ECO:0000256" key="2">
    <source>
        <dbReference type="ARBA" id="ARBA00004123"/>
    </source>
</evidence>
<comment type="subcellular location">
    <subcellularLocation>
        <location evidence="2">Nucleus</location>
    </subcellularLocation>
</comment>
<accession>A0A8J5N8H0</accession>
<protein>
    <recommendedName>
        <fullName evidence="3">RING-type E3 ubiquitin transferase</fullName>
        <ecNumber evidence="3">2.3.2.27</ecNumber>
    </recommendedName>
</protein>
<evidence type="ECO:0000256" key="8">
    <source>
        <dbReference type="ARBA" id="ARBA00022833"/>
    </source>
</evidence>
<gene>
    <name evidence="13" type="primary">Rnf168-L</name>
    <name evidence="13" type="ORF">Hamer_G009806</name>
</gene>
<dbReference type="GO" id="GO:0008270">
    <property type="term" value="F:zinc ion binding"/>
    <property type="evidence" value="ECO:0007669"/>
    <property type="project" value="UniProtKB-KW"/>
</dbReference>
<feature type="compositionally biased region" description="Basic and acidic residues" evidence="11">
    <location>
        <begin position="540"/>
        <end position="557"/>
    </location>
</feature>
<dbReference type="PROSITE" id="PS50089">
    <property type="entry name" value="ZF_RING_2"/>
    <property type="match status" value="1"/>
</dbReference>
<evidence type="ECO:0000256" key="3">
    <source>
        <dbReference type="ARBA" id="ARBA00012483"/>
    </source>
</evidence>
<dbReference type="GO" id="GO:0005634">
    <property type="term" value="C:nucleus"/>
    <property type="evidence" value="ECO:0007669"/>
    <property type="project" value="UniProtKB-SubCell"/>
</dbReference>
<evidence type="ECO:0000256" key="1">
    <source>
        <dbReference type="ARBA" id="ARBA00000900"/>
    </source>
</evidence>
<evidence type="ECO:0000256" key="7">
    <source>
        <dbReference type="ARBA" id="ARBA00022786"/>
    </source>
</evidence>
<keyword evidence="7" id="KW-0833">Ubl conjugation pathway</keyword>
<dbReference type="CDD" id="cd16550">
    <property type="entry name" value="RING-HC_RNF168"/>
    <property type="match status" value="1"/>
</dbReference>
<keyword evidence="5" id="KW-0227">DNA damage</keyword>
<keyword evidence="6 10" id="KW-0479">Metal-binding</keyword>
<dbReference type="Pfam" id="PF13920">
    <property type="entry name" value="zf-C3HC4_3"/>
    <property type="match status" value="1"/>
</dbReference>
<dbReference type="AlphaFoldDB" id="A0A8J5N8H0"/>
<evidence type="ECO:0000313" key="14">
    <source>
        <dbReference type="Proteomes" id="UP000747542"/>
    </source>
</evidence>
<dbReference type="PANTHER" id="PTHR23328">
    <property type="entry name" value="RING-TYPE DOMAIN-CONTAINING PROTEIN"/>
    <property type="match status" value="1"/>
</dbReference>
<reference evidence="13" key="1">
    <citation type="journal article" date="2021" name="Sci. Adv.">
        <title>The American lobster genome reveals insights on longevity, neural, and immune adaptations.</title>
        <authorList>
            <person name="Polinski J.M."/>
            <person name="Zimin A.V."/>
            <person name="Clark K.F."/>
            <person name="Kohn A.B."/>
            <person name="Sadowski N."/>
            <person name="Timp W."/>
            <person name="Ptitsyn A."/>
            <person name="Khanna P."/>
            <person name="Romanova D.Y."/>
            <person name="Williams P."/>
            <person name="Greenwood S.J."/>
            <person name="Moroz L.L."/>
            <person name="Walt D.R."/>
            <person name="Bodnar A.G."/>
        </authorList>
    </citation>
    <scope>NUCLEOTIDE SEQUENCE</scope>
    <source>
        <strain evidence="13">GMGI-L3</strain>
    </source>
</reference>
<dbReference type="InterPro" id="IPR001841">
    <property type="entry name" value="Znf_RING"/>
</dbReference>
<evidence type="ECO:0000256" key="6">
    <source>
        <dbReference type="ARBA" id="ARBA00022771"/>
    </source>
</evidence>
<evidence type="ECO:0000313" key="13">
    <source>
        <dbReference type="EMBL" id="KAG7175790.1"/>
    </source>
</evidence>
<feature type="compositionally biased region" description="Polar residues" evidence="11">
    <location>
        <begin position="237"/>
        <end position="249"/>
    </location>
</feature>
<keyword evidence="6 10" id="KW-0863">Zinc-finger</keyword>
<name>A0A8J5N8H0_HOMAM</name>
<evidence type="ECO:0000259" key="12">
    <source>
        <dbReference type="PROSITE" id="PS50089"/>
    </source>
</evidence>
<evidence type="ECO:0000256" key="4">
    <source>
        <dbReference type="ARBA" id="ARBA00022679"/>
    </source>
</evidence>
<evidence type="ECO:0000256" key="9">
    <source>
        <dbReference type="ARBA" id="ARBA00023242"/>
    </source>
</evidence>
<dbReference type="Proteomes" id="UP000747542">
    <property type="component" value="Unassembled WGS sequence"/>
</dbReference>
<dbReference type="GO" id="GO:0035861">
    <property type="term" value="C:site of double-strand break"/>
    <property type="evidence" value="ECO:0007669"/>
    <property type="project" value="TreeGrafter"/>
</dbReference>
<evidence type="ECO:0000256" key="10">
    <source>
        <dbReference type="PROSITE-ProRule" id="PRU00175"/>
    </source>
</evidence>
<organism evidence="13 14">
    <name type="scientific">Homarus americanus</name>
    <name type="common">American lobster</name>
    <dbReference type="NCBI Taxonomy" id="6706"/>
    <lineage>
        <taxon>Eukaryota</taxon>
        <taxon>Metazoa</taxon>
        <taxon>Ecdysozoa</taxon>
        <taxon>Arthropoda</taxon>
        <taxon>Crustacea</taxon>
        <taxon>Multicrustacea</taxon>
        <taxon>Malacostraca</taxon>
        <taxon>Eumalacostraca</taxon>
        <taxon>Eucarida</taxon>
        <taxon>Decapoda</taxon>
        <taxon>Pleocyemata</taxon>
        <taxon>Astacidea</taxon>
        <taxon>Nephropoidea</taxon>
        <taxon>Nephropidae</taxon>
        <taxon>Homarus</taxon>
    </lineage>
</organism>
<proteinExistence type="predicted"/>
<feature type="domain" description="RING-type" evidence="12">
    <location>
        <begin position="25"/>
        <end position="64"/>
    </location>
</feature>
<dbReference type="EMBL" id="JAHLQT010004633">
    <property type="protein sequence ID" value="KAG7175790.1"/>
    <property type="molecule type" value="Genomic_DNA"/>
</dbReference>
<evidence type="ECO:0000256" key="5">
    <source>
        <dbReference type="ARBA" id="ARBA00022763"/>
    </source>
</evidence>
<dbReference type="InterPro" id="IPR051657">
    <property type="entry name" value="RNF168/RNF169_E3_ubiq-ligase"/>
</dbReference>
<dbReference type="CDD" id="cd21932">
    <property type="entry name" value="MIU2_RNF168-like"/>
    <property type="match status" value="1"/>
</dbReference>
<dbReference type="PANTHER" id="PTHR23328:SF0">
    <property type="entry name" value="RING-TYPE DOMAIN-CONTAINING PROTEIN"/>
    <property type="match status" value="1"/>
</dbReference>
<feature type="compositionally biased region" description="Polar residues" evidence="11">
    <location>
        <begin position="342"/>
        <end position="359"/>
    </location>
</feature>
<dbReference type="OrthoDB" id="426657at2759"/>
<feature type="region of interest" description="Disordered" evidence="11">
    <location>
        <begin position="540"/>
        <end position="600"/>
    </location>
</feature>
<feature type="region of interest" description="Disordered" evidence="11">
    <location>
        <begin position="272"/>
        <end position="295"/>
    </location>
</feature>
<feature type="compositionally biased region" description="Low complexity" evidence="11">
    <location>
        <begin position="277"/>
        <end position="295"/>
    </location>
</feature>
<comment type="caution">
    <text evidence="13">The sequence shown here is derived from an EMBL/GenBank/DDBJ whole genome shotgun (WGS) entry which is preliminary data.</text>
</comment>
<keyword evidence="4" id="KW-0808">Transferase</keyword>
<comment type="catalytic activity">
    <reaction evidence="1">
        <text>S-ubiquitinyl-[E2 ubiquitin-conjugating enzyme]-L-cysteine + [acceptor protein]-L-lysine = [E2 ubiquitin-conjugating enzyme]-L-cysteine + N(6)-ubiquitinyl-[acceptor protein]-L-lysine.</text>
        <dbReference type="EC" id="2.3.2.27"/>
    </reaction>
</comment>
<feature type="region of interest" description="Disordered" evidence="11">
    <location>
        <begin position="218"/>
        <end position="260"/>
    </location>
</feature>
<keyword evidence="14" id="KW-1185">Reference proteome</keyword>
<keyword evidence="8" id="KW-0862">Zinc</keyword>
<evidence type="ECO:0000256" key="11">
    <source>
        <dbReference type="SAM" id="MobiDB-lite"/>
    </source>
</evidence>
<dbReference type="SMART" id="SM00184">
    <property type="entry name" value="RING"/>
    <property type="match status" value="1"/>
</dbReference>
<keyword evidence="9" id="KW-0539">Nucleus</keyword>
<dbReference type="EC" id="2.3.2.27" evidence="3"/>
<feature type="compositionally biased region" description="Basic residues" evidence="11">
    <location>
        <begin position="558"/>
        <end position="571"/>
    </location>
</feature>
<dbReference type="GO" id="GO:0031491">
    <property type="term" value="F:nucleosome binding"/>
    <property type="evidence" value="ECO:0007669"/>
    <property type="project" value="TreeGrafter"/>
</dbReference>
<sequence length="600" mass="67282">MASYNVNNCGSGPDSRELSISDVMCPICLSILIEPVTMPCSHSLCMQCFNQQVAQTSLACPLCRKRISVWVRRTSKTNRLIDTKLWQKIRDKFSAKVEARIRGVDDTDSEEVFVPVHSVSAPGEIRQEYETFLAKQLEEAALRKTEEEIASNRLIQLLQDQEKMKLRERRKEQELLAEKDAMLAHEVKEAEKMCMEEKLKQFRELCASDEAVARQIEKTEWKEQKQRLPQNAKDRSGGSSKLGRTSNKPVKTPHGPMDVYIGSNMRVITKTNQDINDTPTTSSARASSSPISSSRLDTTDVAALVIPLASGSISACVDNRIWRQLREITSSQSSESEPEDLTLSSQLGNRHRQINSGKENTQRRRKNSPCKSGKGKLAADETKIINIQDSPDIECYSGIIGLNCNNAFREDNDSDETDIENSVSTNSQTITNGKDKVIVNENDCNRLVNEKPKTHDCIHECGGGTEKETAVGEVCDSSTGKLGLHRNAPMELTSIINGLEFNPESLATLVAEQHSVEALLKQEEEDRLLAEALQREFNQDQRRVVNRSRGSEDEYKLRNRHLSTRTAHKGVKTTSGKSPSQKKTRQPTIRESIAKRQKKV</sequence>
<dbReference type="GO" id="GO:0061630">
    <property type="term" value="F:ubiquitin protein ligase activity"/>
    <property type="evidence" value="ECO:0007669"/>
    <property type="project" value="UniProtKB-EC"/>
</dbReference>